<feature type="chain" id="PRO_5005516873" evidence="6">
    <location>
        <begin position="24"/>
        <end position="108"/>
    </location>
</feature>
<evidence type="ECO:0000256" key="2">
    <source>
        <dbReference type="ARBA" id="ARBA00022525"/>
    </source>
</evidence>
<comment type="similarity">
    <text evidence="5">Belongs to the salp15 family.</text>
</comment>
<dbReference type="GO" id="GO:0005576">
    <property type="term" value="C:extracellular region"/>
    <property type="evidence" value="ECO:0007669"/>
    <property type="project" value="UniProtKB-SubCell"/>
</dbReference>
<evidence type="ECO:0000256" key="4">
    <source>
        <dbReference type="ARBA" id="ARBA00023180"/>
    </source>
</evidence>
<proteinExistence type="evidence at transcript level"/>
<name>A0A0K8RCQ0_IXORI</name>
<comment type="subcellular location">
    <subcellularLocation>
        <location evidence="1">Secreted</location>
    </subcellularLocation>
</comment>
<protein>
    <submittedName>
        <fullName evidence="7">Putative ixodes 8-cys protein</fullName>
    </submittedName>
</protein>
<dbReference type="EMBL" id="GADI01004947">
    <property type="protein sequence ID" value="JAA68861.1"/>
    <property type="molecule type" value="mRNA"/>
</dbReference>
<dbReference type="Pfam" id="PF12115">
    <property type="entry name" value="Salp15"/>
    <property type="match status" value="1"/>
</dbReference>
<evidence type="ECO:0000256" key="6">
    <source>
        <dbReference type="SAM" id="SignalP"/>
    </source>
</evidence>
<dbReference type="AlphaFoldDB" id="A0A0K8RCQ0"/>
<feature type="signal peptide" evidence="6">
    <location>
        <begin position="1"/>
        <end position="23"/>
    </location>
</feature>
<dbReference type="InterPro" id="IPR021971">
    <property type="entry name" value="Salp15"/>
</dbReference>
<keyword evidence="2" id="KW-0964">Secreted</keyword>
<sequence length="108" mass="11666">MSRLGCVLLGFVLLYQCVGVVHSAVDSTSLPSFVGEKEKLFENLKSICSKSHNTKVIAEVDLPNCRVTCSASTWSWIFGGSSEVLLKSREPCSKDGGICVQGTCAYEE</sequence>
<evidence type="ECO:0000313" key="7">
    <source>
        <dbReference type="EMBL" id="JAA68861.1"/>
    </source>
</evidence>
<evidence type="ECO:0000256" key="5">
    <source>
        <dbReference type="ARBA" id="ARBA00034321"/>
    </source>
</evidence>
<organism evidence="7">
    <name type="scientific">Ixodes ricinus</name>
    <name type="common">Common tick</name>
    <name type="synonym">Acarus ricinus</name>
    <dbReference type="NCBI Taxonomy" id="34613"/>
    <lineage>
        <taxon>Eukaryota</taxon>
        <taxon>Metazoa</taxon>
        <taxon>Ecdysozoa</taxon>
        <taxon>Arthropoda</taxon>
        <taxon>Chelicerata</taxon>
        <taxon>Arachnida</taxon>
        <taxon>Acari</taxon>
        <taxon>Parasitiformes</taxon>
        <taxon>Ixodida</taxon>
        <taxon>Ixodoidea</taxon>
        <taxon>Ixodidae</taxon>
        <taxon>Ixodinae</taxon>
        <taxon>Ixodes</taxon>
    </lineage>
</organism>
<keyword evidence="3 6" id="KW-0732">Signal</keyword>
<reference evidence="7" key="1">
    <citation type="submission" date="2012-12" db="EMBL/GenBank/DDBJ databases">
        <title>Identification and characterization of a phenylalanine ammonia-lyase gene family in Isatis indigotica Fort.</title>
        <authorList>
            <person name="Liu Q."/>
            <person name="Chen J."/>
            <person name="Zhou X."/>
            <person name="Di P."/>
            <person name="Xiao Y."/>
            <person name="Xuan H."/>
            <person name="Zhang L."/>
            <person name="Chen W."/>
        </authorList>
    </citation>
    <scope>NUCLEOTIDE SEQUENCE</scope>
    <source>
        <tissue evidence="7">Salivary gland</tissue>
    </source>
</reference>
<accession>A0A0K8RCQ0</accession>
<evidence type="ECO:0000256" key="1">
    <source>
        <dbReference type="ARBA" id="ARBA00004613"/>
    </source>
</evidence>
<evidence type="ECO:0000256" key="3">
    <source>
        <dbReference type="ARBA" id="ARBA00022729"/>
    </source>
</evidence>
<keyword evidence="4" id="KW-0325">Glycoprotein</keyword>